<comment type="subcellular location">
    <subcellularLocation>
        <location evidence="1">Golgi apparatus membrane</location>
        <topology evidence="1">Single-pass membrane protein</topology>
    </subcellularLocation>
</comment>
<evidence type="ECO:0000256" key="3">
    <source>
        <dbReference type="ARBA" id="ARBA00022989"/>
    </source>
</evidence>
<feature type="transmembrane region" description="Helical" evidence="9">
    <location>
        <begin position="74"/>
        <end position="91"/>
    </location>
</feature>
<sequence>MPCCTRSEPHRHNFLKSWSVWLLRILPYQGAHDVEHDPRPDRTLDHEDCRSSRGRSVWPSMSPGVVSRLVRRKVILGLICVGVCCCLWLWGAGGGGAVGGVVGGGARGAGQGPEGLPLPNLDSLVWRQHDDQLLDSNSSAARLITCRNSVQGKLQVVDDRGEEMWSDIYQAFYGYVCSRFNILASGCCDRGSSGSTPPRYSCYTCNRNGCCSIYEYCVACCLNPDKKELLQAVLSRAPAAFHVVFASVSDHYELCLAKCRTSSLSVHHENSYRDPSAKHCFTDNMATVQPHPHRVSDPA</sequence>
<gene>
    <name evidence="10" type="ORF">AAG570_000762</name>
</gene>
<proteinExistence type="inferred from homology"/>
<reference evidence="10 11" key="1">
    <citation type="submission" date="2024-07" db="EMBL/GenBank/DDBJ databases">
        <title>Chromosome-level genome assembly of the water stick insect Ranatra chinensis (Heteroptera: Nepidae).</title>
        <authorList>
            <person name="Liu X."/>
        </authorList>
    </citation>
    <scope>NUCLEOTIDE SEQUENCE [LARGE SCALE GENOMIC DNA]</scope>
    <source>
        <strain evidence="10">Cailab_2021Rc</strain>
        <tissue evidence="10">Muscle</tissue>
    </source>
</reference>
<dbReference type="Pfam" id="PF10218">
    <property type="entry name" value="SPRING1"/>
    <property type="match status" value="1"/>
</dbReference>
<comment type="similarity">
    <text evidence="7">Belongs to the SPRING family.</text>
</comment>
<keyword evidence="2 9" id="KW-0812">Transmembrane</keyword>
<protein>
    <recommendedName>
        <fullName evidence="8">SREBP regulating gene protein</fullName>
    </recommendedName>
</protein>
<keyword evidence="3 9" id="KW-1133">Transmembrane helix</keyword>
<accession>A0ABD0ZLB1</accession>
<evidence type="ECO:0000256" key="7">
    <source>
        <dbReference type="ARBA" id="ARBA00023461"/>
    </source>
</evidence>
<evidence type="ECO:0000313" key="11">
    <source>
        <dbReference type="Proteomes" id="UP001558652"/>
    </source>
</evidence>
<evidence type="ECO:0000256" key="1">
    <source>
        <dbReference type="ARBA" id="ARBA00004194"/>
    </source>
</evidence>
<dbReference type="PANTHER" id="PTHR13481:SF0">
    <property type="entry name" value="SREBP REGULATING GENE PROTEIN"/>
    <property type="match status" value="1"/>
</dbReference>
<dbReference type="Proteomes" id="UP001558652">
    <property type="component" value="Unassembled WGS sequence"/>
</dbReference>
<evidence type="ECO:0000256" key="4">
    <source>
        <dbReference type="ARBA" id="ARBA00023034"/>
    </source>
</evidence>
<comment type="caution">
    <text evidence="10">The sequence shown here is derived from an EMBL/GenBank/DDBJ whole genome shotgun (WGS) entry which is preliminary data.</text>
</comment>
<evidence type="ECO:0000256" key="6">
    <source>
        <dbReference type="ARBA" id="ARBA00023180"/>
    </source>
</evidence>
<dbReference type="EMBL" id="JBFDAA010000001">
    <property type="protein sequence ID" value="KAL1140834.1"/>
    <property type="molecule type" value="Genomic_DNA"/>
</dbReference>
<evidence type="ECO:0000256" key="9">
    <source>
        <dbReference type="SAM" id="Phobius"/>
    </source>
</evidence>
<keyword evidence="6" id="KW-0325">Glycoprotein</keyword>
<evidence type="ECO:0000256" key="8">
    <source>
        <dbReference type="ARBA" id="ARBA00023485"/>
    </source>
</evidence>
<keyword evidence="11" id="KW-1185">Reference proteome</keyword>
<evidence type="ECO:0000313" key="10">
    <source>
        <dbReference type="EMBL" id="KAL1140834.1"/>
    </source>
</evidence>
<evidence type="ECO:0000256" key="5">
    <source>
        <dbReference type="ARBA" id="ARBA00023136"/>
    </source>
</evidence>
<evidence type="ECO:0000256" key="2">
    <source>
        <dbReference type="ARBA" id="ARBA00022692"/>
    </source>
</evidence>
<dbReference type="PANTHER" id="PTHR13481">
    <property type="entry name" value="SREBP REGULATING GENE PROTEIN"/>
    <property type="match status" value="1"/>
</dbReference>
<organism evidence="10 11">
    <name type="scientific">Ranatra chinensis</name>
    <dbReference type="NCBI Taxonomy" id="642074"/>
    <lineage>
        <taxon>Eukaryota</taxon>
        <taxon>Metazoa</taxon>
        <taxon>Ecdysozoa</taxon>
        <taxon>Arthropoda</taxon>
        <taxon>Hexapoda</taxon>
        <taxon>Insecta</taxon>
        <taxon>Pterygota</taxon>
        <taxon>Neoptera</taxon>
        <taxon>Paraneoptera</taxon>
        <taxon>Hemiptera</taxon>
        <taxon>Heteroptera</taxon>
        <taxon>Panheteroptera</taxon>
        <taxon>Nepomorpha</taxon>
        <taxon>Nepidae</taxon>
        <taxon>Ranatrinae</taxon>
        <taxon>Ranatra</taxon>
    </lineage>
</organism>
<dbReference type="AlphaFoldDB" id="A0ABD0ZLB1"/>
<keyword evidence="5 9" id="KW-0472">Membrane</keyword>
<dbReference type="GO" id="GO:0000139">
    <property type="term" value="C:Golgi membrane"/>
    <property type="evidence" value="ECO:0007669"/>
    <property type="project" value="UniProtKB-SubCell"/>
</dbReference>
<dbReference type="InterPro" id="IPR019352">
    <property type="entry name" value="SPRING1"/>
</dbReference>
<keyword evidence="4" id="KW-0333">Golgi apparatus</keyword>
<name>A0ABD0ZLB1_9HEMI</name>